<dbReference type="OrthoDB" id="1523296at2"/>
<gene>
    <name evidence="1" type="ORF">Pla8534_28130</name>
</gene>
<evidence type="ECO:0008006" key="3">
    <source>
        <dbReference type="Google" id="ProtNLM"/>
    </source>
</evidence>
<dbReference type="InterPro" id="IPR010732">
    <property type="entry name" value="T6SS_TssG-like"/>
</dbReference>
<dbReference type="AlphaFoldDB" id="A0A518DT54"/>
<proteinExistence type="predicted"/>
<dbReference type="PANTHER" id="PTHR35564:SF4">
    <property type="entry name" value="CYTOPLASMIC PROTEIN"/>
    <property type="match status" value="1"/>
</dbReference>
<protein>
    <recommendedName>
        <fullName evidence="3">Type VI secretion protein</fullName>
    </recommendedName>
</protein>
<keyword evidence="2" id="KW-1185">Reference proteome</keyword>
<dbReference type="RefSeq" id="WP_145053788.1">
    <property type="nucleotide sequence ID" value="NZ_CP036433.1"/>
</dbReference>
<dbReference type="Proteomes" id="UP000317648">
    <property type="component" value="Chromosome"/>
</dbReference>
<dbReference type="Pfam" id="PF06996">
    <property type="entry name" value="T6SS_TssG"/>
    <property type="match status" value="1"/>
</dbReference>
<reference evidence="1 2" key="1">
    <citation type="submission" date="2019-02" db="EMBL/GenBank/DDBJ databases">
        <title>Deep-cultivation of Planctomycetes and their phenomic and genomic characterization uncovers novel biology.</title>
        <authorList>
            <person name="Wiegand S."/>
            <person name="Jogler M."/>
            <person name="Boedeker C."/>
            <person name="Pinto D."/>
            <person name="Vollmers J."/>
            <person name="Rivas-Marin E."/>
            <person name="Kohn T."/>
            <person name="Peeters S.H."/>
            <person name="Heuer A."/>
            <person name="Rast P."/>
            <person name="Oberbeckmann S."/>
            <person name="Bunk B."/>
            <person name="Jeske O."/>
            <person name="Meyerdierks A."/>
            <person name="Storesund J.E."/>
            <person name="Kallscheuer N."/>
            <person name="Luecker S."/>
            <person name="Lage O.M."/>
            <person name="Pohl T."/>
            <person name="Merkel B.J."/>
            <person name="Hornburger P."/>
            <person name="Mueller R.-W."/>
            <person name="Bruemmer F."/>
            <person name="Labrenz M."/>
            <person name="Spormann A.M."/>
            <person name="Op den Camp H."/>
            <person name="Overmann J."/>
            <person name="Amann R."/>
            <person name="Jetten M.S.M."/>
            <person name="Mascher T."/>
            <person name="Medema M.H."/>
            <person name="Devos D.P."/>
            <person name="Kaster A.-K."/>
            <person name="Ovreas L."/>
            <person name="Rohde M."/>
            <person name="Galperin M.Y."/>
            <person name="Jogler C."/>
        </authorList>
    </citation>
    <scope>NUCLEOTIDE SEQUENCE [LARGE SCALE GENOMIC DNA]</scope>
    <source>
        <strain evidence="1 2">Pla85_3_4</strain>
    </source>
</reference>
<name>A0A518DT54_9BACT</name>
<dbReference type="KEGG" id="lcre:Pla8534_28130"/>
<accession>A0A518DT54</accession>
<evidence type="ECO:0000313" key="1">
    <source>
        <dbReference type="EMBL" id="QDU95003.1"/>
    </source>
</evidence>
<dbReference type="NCBIfam" id="TIGR03347">
    <property type="entry name" value="VI_chp_1"/>
    <property type="match status" value="1"/>
</dbReference>
<sequence>MSTTALPQHAPTLPRVKSLEQELFDHGCDFDFFQAVWLLERRSATQSPVGRTASPLHEAVRFAGRSDLSFPASAVHEILPPTTEEPRALMTVGFMGLTGACGVLPRHYTEQLLRMQRRVKGPAGRTLSDWYDLFNHRLVTLFYRAWEKYRVLPAVARGEHELSEPDTFTQSLFSLMGLGMPGLRGRLKTWAKDTPGGPQAVAAIDDLSLLRYGGLLAQRPRSALNLQLLLADYFQVSVQVEQLRGQWLQLDSFSQTRLGLRHGNCKLGEDMVVGARVWDMQSKIRLRLGPLTYEQFVEFLPDHAPTSERKAFFALSHLVRLFIGVELDFDVQLVLKREEAPPCQITDDPVGGMRLGWNVWLGTTEGKGDLDDAAFVGDPASDIAAGVNQ</sequence>
<dbReference type="EMBL" id="CP036433">
    <property type="protein sequence ID" value="QDU95003.1"/>
    <property type="molecule type" value="Genomic_DNA"/>
</dbReference>
<dbReference type="PANTHER" id="PTHR35564">
    <property type="match status" value="1"/>
</dbReference>
<organism evidence="1 2">
    <name type="scientific">Lignipirellula cremea</name>
    <dbReference type="NCBI Taxonomy" id="2528010"/>
    <lineage>
        <taxon>Bacteria</taxon>
        <taxon>Pseudomonadati</taxon>
        <taxon>Planctomycetota</taxon>
        <taxon>Planctomycetia</taxon>
        <taxon>Pirellulales</taxon>
        <taxon>Pirellulaceae</taxon>
        <taxon>Lignipirellula</taxon>
    </lineage>
</organism>
<evidence type="ECO:0000313" key="2">
    <source>
        <dbReference type="Proteomes" id="UP000317648"/>
    </source>
</evidence>